<protein>
    <submittedName>
        <fullName evidence="2">Uncharacterized protein</fullName>
    </submittedName>
</protein>
<proteinExistence type="predicted"/>
<feature type="compositionally biased region" description="Basic and acidic residues" evidence="1">
    <location>
        <begin position="21"/>
        <end position="58"/>
    </location>
</feature>
<organism evidence="2 3">
    <name type="scientific">Prorocentrum cordatum</name>
    <dbReference type="NCBI Taxonomy" id="2364126"/>
    <lineage>
        <taxon>Eukaryota</taxon>
        <taxon>Sar</taxon>
        <taxon>Alveolata</taxon>
        <taxon>Dinophyceae</taxon>
        <taxon>Prorocentrales</taxon>
        <taxon>Prorocentraceae</taxon>
        <taxon>Prorocentrum</taxon>
    </lineage>
</organism>
<dbReference type="EMBL" id="CAUYUJ010015204">
    <property type="protein sequence ID" value="CAK0851043.1"/>
    <property type="molecule type" value="Genomic_DNA"/>
</dbReference>
<evidence type="ECO:0000313" key="3">
    <source>
        <dbReference type="Proteomes" id="UP001189429"/>
    </source>
</evidence>
<evidence type="ECO:0000256" key="1">
    <source>
        <dbReference type="SAM" id="MobiDB-lite"/>
    </source>
</evidence>
<sequence>MSGAADGGEEKAAPEGGAAGGEEKAAAPGGGEEKAGGKDDGQERPPQDSLSTRDELVREPVSSAIVAVGGLKEDVEKFIAQNEAVDVNAAGDLRSCPPEVQRIVLSRGDLSSARNPSAALIARIRDARTSVTSVMGPGGPQAQAAVDQGVEAFLQA</sequence>
<keyword evidence="3" id="KW-1185">Reference proteome</keyword>
<comment type="caution">
    <text evidence="2">The sequence shown here is derived from an EMBL/GenBank/DDBJ whole genome shotgun (WGS) entry which is preliminary data.</text>
</comment>
<evidence type="ECO:0000313" key="2">
    <source>
        <dbReference type="EMBL" id="CAK0851043.1"/>
    </source>
</evidence>
<dbReference type="Proteomes" id="UP001189429">
    <property type="component" value="Unassembled WGS sequence"/>
</dbReference>
<feature type="region of interest" description="Disordered" evidence="1">
    <location>
        <begin position="1"/>
        <end position="59"/>
    </location>
</feature>
<name>A0ABN9TXK9_9DINO</name>
<reference evidence="2" key="1">
    <citation type="submission" date="2023-10" db="EMBL/GenBank/DDBJ databases">
        <authorList>
            <person name="Chen Y."/>
            <person name="Shah S."/>
            <person name="Dougan E. K."/>
            <person name="Thang M."/>
            <person name="Chan C."/>
        </authorList>
    </citation>
    <scope>NUCLEOTIDE SEQUENCE [LARGE SCALE GENOMIC DNA]</scope>
</reference>
<accession>A0ABN9TXK9</accession>
<feature type="non-terminal residue" evidence="2">
    <location>
        <position position="156"/>
    </location>
</feature>
<gene>
    <name evidence="2" type="ORF">PCOR1329_LOCUS43303</name>
</gene>